<dbReference type="Proteomes" id="UP001164776">
    <property type="component" value="Unassembled WGS sequence"/>
</dbReference>
<evidence type="ECO:0000313" key="3">
    <source>
        <dbReference type="Proteomes" id="UP001164776"/>
    </source>
</evidence>
<proteinExistence type="predicted"/>
<dbReference type="SUPFAM" id="SSF81383">
    <property type="entry name" value="F-box domain"/>
    <property type="match status" value="1"/>
</dbReference>
<keyword evidence="3" id="KW-1185">Reference proteome</keyword>
<dbReference type="PANTHER" id="PTHR31264">
    <property type="entry name" value="OS07G0554500 PROTEIN-RELATED"/>
    <property type="match status" value="1"/>
</dbReference>
<dbReference type="SMART" id="SM00256">
    <property type="entry name" value="FBOX"/>
    <property type="match status" value="1"/>
</dbReference>
<sequence length="286" mass="32736">MASYSDLPVHLLEEILLRIDDAADLVRTSAACVSFRRIVTDGRFRRRFRLLHRPSVLGFLGCCTGRPLNFYPVAPPNRSAPAARALAQAADFSFSLLPDYSTGNNWWLSDIRDGRFLLSRLGWSRHVFEPFVVYDPLHRQKVKIPPIPNDLLVVESPPGHGGVRRQAQDLEPFLLPAAAASNGEDHRGDPSFQLMCIVLFKDSEHAALVYSSATGKWRVMATLRNASCDHVTWWFYARRHYAHGCFYWVFYNETAMIKLDTHQMKFSIVDLPTCWQRQQGWVVDSW</sequence>
<dbReference type="OrthoDB" id="10664454at2759"/>
<comment type="caution">
    <text evidence="2">The sequence shown here is derived from an EMBL/GenBank/DDBJ whole genome shotgun (WGS) entry which is preliminary data.</text>
</comment>
<dbReference type="InterPro" id="IPR001810">
    <property type="entry name" value="F-box_dom"/>
</dbReference>
<reference evidence="2 3" key="1">
    <citation type="submission" date="2022-10" db="EMBL/GenBank/DDBJ databases">
        <title>WGS assembly of Paspalum vaginatum 540-79.</title>
        <authorList>
            <person name="Sun G."/>
            <person name="Wase N."/>
            <person name="Shu S."/>
            <person name="Jenkins J."/>
            <person name="Zhou B."/>
            <person name="Torres-Rodriguez J."/>
            <person name="Chen C."/>
            <person name="Sandor L."/>
            <person name="Plott C."/>
            <person name="Yoshinga Y."/>
            <person name="Daum C."/>
            <person name="Qi P."/>
            <person name="Barry K."/>
            <person name="Lipzen A."/>
            <person name="Berry L."/>
            <person name="Pedersen C."/>
            <person name="Gottilla T."/>
            <person name="Foltz A."/>
            <person name="Yu H."/>
            <person name="O'Malley R."/>
            <person name="Zhang C."/>
            <person name="Devos K."/>
            <person name="Sigmon B."/>
            <person name="Yu B."/>
            <person name="Obata T."/>
            <person name="Schmutz J."/>
            <person name="Schnable J."/>
        </authorList>
    </citation>
    <scope>NUCLEOTIDE SEQUENCE [LARGE SCALE GENOMIC DNA]</scope>
    <source>
        <strain evidence="3">cv. 540-79</strain>
    </source>
</reference>
<feature type="domain" description="F-box" evidence="1">
    <location>
        <begin position="7"/>
        <end position="48"/>
    </location>
</feature>
<organism evidence="2 3">
    <name type="scientific">Paspalum vaginatum</name>
    <name type="common">seashore paspalum</name>
    <dbReference type="NCBI Taxonomy" id="158149"/>
    <lineage>
        <taxon>Eukaryota</taxon>
        <taxon>Viridiplantae</taxon>
        <taxon>Streptophyta</taxon>
        <taxon>Embryophyta</taxon>
        <taxon>Tracheophyta</taxon>
        <taxon>Spermatophyta</taxon>
        <taxon>Magnoliopsida</taxon>
        <taxon>Liliopsida</taxon>
        <taxon>Poales</taxon>
        <taxon>Poaceae</taxon>
        <taxon>PACMAD clade</taxon>
        <taxon>Panicoideae</taxon>
        <taxon>Andropogonodae</taxon>
        <taxon>Paspaleae</taxon>
        <taxon>Paspalinae</taxon>
        <taxon>Paspalum</taxon>
    </lineage>
</organism>
<name>A0A9W7XBQ1_9POAL</name>
<evidence type="ECO:0000259" key="1">
    <source>
        <dbReference type="SMART" id="SM00256"/>
    </source>
</evidence>
<dbReference type="CDD" id="cd09917">
    <property type="entry name" value="F-box_SF"/>
    <property type="match status" value="1"/>
</dbReference>
<protein>
    <recommendedName>
        <fullName evidence="1">F-box domain-containing protein</fullName>
    </recommendedName>
</protein>
<dbReference type="AlphaFoldDB" id="A0A9W7XBQ1"/>
<dbReference type="InterPro" id="IPR036047">
    <property type="entry name" value="F-box-like_dom_sf"/>
</dbReference>
<gene>
    <name evidence="2" type="ORF">BS78_K178200</name>
</gene>
<dbReference type="EMBL" id="MU629662">
    <property type="protein sequence ID" value="KAJ1255631.1"/>
    <property type="molecule type" value="Genomic_DNA"/>
</dbReference>
<dbReference type="PANTHER" id="PTHR31264:SF7">
    <property type="entry name" value="F-BOX DOMAIN CONTAINING PROTEIN, EXPRESSED"/>
    <property type="match status" value="1"/>
</dbReference>
<evidence type="ECO:0000313" key="2">
    <source>
        <dbReference type="EMBL" id="KAJ1255631.1"/>
    </source>
</evidence>
<accession>A0A9W7XBQ1</accession>